<protein>
    <submittedName>
        <fullName evidence="1">DUF2851 family protein</fullName>
    </submittedName>
</protein>
<gene>
    <name evidence="1" type="ORF">ACFSQW_18530</name>
</gene>
<reference evidence="2" key="1">
    <citation type="journal article" date="2019" name="Int. J. Syst. Evol. Microbiol.">
        <title>The Global Catalogue of Microorganisms (GCM) 10K type strain sequencing project: providing services to taxonomists for standard genome sequencing and annotation.</title>
        <authorList>
            <consortium name="The Broad Institute Genomics Platform"/>
            <consortium name="The Broad Institute Genome Sequencing Center for Infectious Disease"/>
            <person name="Wu L."/>
            <person name="Ma J."/>
        </authorList>
    </citation>
    <scope>NUCLEOTIDE SEQUENCE [LARGE SCALE GENOMIC DNA]</scope>
    <source>
        <strain evidence="2">KCTC 52298</strain>
    </source>
</reference>
<evidence type="ECO:0000313" key="2">
    <source>
        <dbReference type="Proteomes" id="UP001597440"/>
    </source>
</evidence>
<dbReference type="EMBL" id="JBHULD010000018">
    <property type="protein sequence ID" value="MFD2556399.1"/>
    <property type="molecule type" value="Genomic_DNA"/>
</dbReference>
<name>A0ABW5L5S8_9SPHI</name>
<comment type="caution">
    <text evidence="1">The sequence shown here is derived from an EMBL/GenBank/DDBJ whole genome shotgun (WGS) entry which is preliminary data.</text>
</comment>
<keyword evidence="2" id="KW-1185">Reference proteome</keyword>
<dbReference type="InterPro" id="IPR021272">
    <property type="entry name" value="DUF2851"/>
</dbReference>
<proteinExistence type="predicted"/>
<dbReference type="Proteomes" id="UP001597440">
    <property type="component" value="Unassembled WGS sequence"/>
</dbReference>
<sequence>MDYPEELLYFIWRYRLYNQGDLKTTQGEMLKIIDVGQRNYHAGPDFELATIQLGGVIWRGHVEMHVKEDDWTKHGHHLDPAYTATILHVVWQLGTRPNLRTDGTCIPTLVLDDFVDVALLNRYDALRKQERKIACEGQFRHGLSSVRPGWLQRLTIERLEEKYNHCSELLNMTKQDWERTFLIVLGRAFGTNINGDAFEELMSRIEPRLVYKYQDAPEKIAAMLFGMSGFLEEECDDDYFVCLKREYQILQKMHGLEGMSPRLWKFMRARPYNFPTYRLAQLSGMISRSAYWFDKICSATELKELLVAVRAIGVDDYWANHFRFGCYTKSHGKGWSDTFFYHLVINCFAPMLFSYGQFTGNEELKERAVMWLEQLPMEQNAITAFYQNLGLACQSAADSQALILLKKEYCSKKRCLECAIGVAILKT</sequence>
<evidence type="ECO:0000313" key="1">
    <source>
        <dbReference type="EMBL" id="MFD2556399.1"/>
    </source>
</evidence>
<dbReference type="Pfam" id="PF11013">
    <property type="entry name" value="DUF2851"/>
    <property type="match status" value="1"/>
</dbReference>
<organism evidence="1 2">
    <name type="scientific">Sphingobacterium tabacisoli</name>
    <dbReference type="NCBI Taxonomy" id="2044855"/>
    <lineage>
        <taxon>Bacteria</taxon>
        <taxon>Pseudomonadati</taxon>
        <taxon>Bacteroidota</taxon>
        <taxon>Sphingobacteriia</taxon>
        <taxon>Sphingobacteriales</taxon>
        <taxon>Sphingobacteriaceae</taxon>
        <taxon>Sphingobacterium</taxon>
    </lineage>
</organism>
<accession>A0ABW5L5S8</accession>
<dbReference type="RefSeq" id="WP_210352538.1">
    <property type="nucleotide sequence ID" value="NZ_JAEQMU010000001.1"/>
</dbReference>